<dbReference type="Pfam" id="PF06677">
    <property type="entry name" value="Auto_anti-p27"/>
    <property type="match status" value="2"/>
</dbReference>
<gene>
    <name evidence="2" type="ORF">BT96DRAFT_847225</name>
</gene>
<feature type="compositionally biased region" description="Polar residues" evidence="1">
    <location>
        <begin position="77"/>
        <end position="98"/>
    </location>
</feature>
<dbReference type="PANTHER" id="PTHR16537">
    <property type="entry name" value="SJOEGREN SYNDROME/SCLERODERMA AUTOANTIGEN 1"/>
    <property type="match status" value="1"/>
</dbReference>
<feature type="region of interest" description="Disordered" evidence="1">
    <location>
        <begin position="59"/>
        <end position="120"/>
    </location>
</feature>
<reference evidence="2" key="1">
    <citation type="journal article" date="2019" name="Environ. Microbiol.">
        <title>Fungal ecological strategies reflected in gene transcription - a case study of two litter decomposers.</title>
        <authorList>
            <person name="Barbi F."/>
            <person name="Kohler A."/>
            <person name="Barry K."/>
            <person name="Baskaran P."/>
            <person name="Daum C."/>
            <person name="Fauchery L."/>
            <person name="Ihrmark K."/>
            <person name="Kuo A."/>
            <person name="LaButti K."/>
            <person name="Lipzen A."/>
            <person name="Morin E."/>
            <person name="Grigoriev I.V."/>
            <person name="Henrissat B."/>
            <person name="Lindahl B."/>
            <person name="Martin F."/>
        </authorList>
    </citation>
    <scope>NUCLEOTIDE SEQUENCE</scope>
    <source>
        <strain evidence="2">JB14</strain>
    </source>
</reference>
<evidence type="ECO:0008006" key="4">
    <source>
        <dbReference type="Google" id="ProtNLM"/>
    </source>
</evidence>
<name>A0A6A4IMZ3_9AGAR</name>
<organism evidence="2 3">
    <name type="scientific">Gymnopus androsaceus JB14</name>
    <dbReference type="NCBI Taxonomy" id="1447944"/>
    <lineage>
        <taxon>Eukaryota</taxon>
        <taxon>Fungi</taxon>
        <taxon>Dikarya</taxon>
        <taxon>Basidiomycota</taxon>
        <taxon>Agaricomycotina</taxon>
        <taxon>Agaricomycetes</taxon>
        <taxon>Agaricomycetidae</taxon>
        <taxon>Agaricales</taxon>
        <taxon>Marasmiineae</taxon>
        <taxon>Omphalotaceae</taxon>
        <taxon>Gymnopus</taxon>
    </lineage>
</organism>
<evidence type="ECO:0000313" key="2">
    <source>
        <dbReference type="EMBL" id="KAE9410388.1"/>
    </source>
</evidence>
<dbReference type="PANTHER" id="PTHR16537:SF1">
    <property type="entry name" value="PROTEIN ZNRD2"/>
    <property type="match status" value="1"/>
</dbReference>
<dbReference type="Proteomes" id="UP000799118">
    <property type="component" value="Unassembled WGS sequence"/>
</dbReference>
<proteinExistence type="predicted"/>
<evidence type="ECO:0000313" key="3">
    <source>
        <dbReference type="Proteomes" id="UP000799118"/>
    </source>
</evidence>
<evidence type="ECO:0000256" key="1">
    <source>
        <dbReference type="SAM" id="MobiDB-lite"/>
    </source>
</evidence>
<feature type="compositionally biased region" description="Low complexity" evidence="1">
    <location>
        <begin position="59"/>
        <end position="76"/>
    </location>
</feature>
<accession>A0A6A4IMZ3</accession>
<dbReference type="EMBL" id="ML769385">
    <property type="protein sequence ID" value="KAE9410388.1"/>
    <property type="molecule type" value="Genomic_DNA"/>
</dbReference>
<keyword evidence="3" id="KW-1185">Reference proteome</keyword>
<dbReference type="InterPro" id="IPR051888">
    <property type="entry name" value="UPF0148_domain"/>
</dbReference>
<sequence>MTTISDVSSVLGEYMLKQWVLTEKPCHRCKTVPLLRSPKGQTPIIHFCANCDGDPQKVSQISDSTSISSASSASSQNHTISRASTPPTEISSRSSSPTFLIPAETPESRRRREQSDRASSEIGRRLLKGWALLGDECLNEECFGVPLVRPPKSGGEKDPRKECVICGRIYVNEDELAEGELPVSSAEVAATLNPPAIPRESVKALPRVEHPAELVAVAPTGNSTMSALNATTHALEKTLLNLSERLISPSLVMNDPHSISAIVDTISKTTQALSEVKKLEKQLASHHQ</sequence>
<feature type="compositionally biased region" description="Basic and acidic residues" evidence="1">
    <location>
        <begin position="106"/>
        <end position="120"/>
    </location>
</feature>
<dbReference type="InterPro" id="IPR009563">
    <property type="entry name" value="SSSCA1"/>
</dbReference>
<protein>
    <recommendedName>
        <fullName evidence="4">Sjogrens syndrome scleroderma autoantigen 1 family protein</fullName>
    </recommendedName>
</protein>
<dbReference type="OrthoDB" id="28939at2759"/>
<dbReference type="AlphaFoldDB" id="A0A6A4IMZ3"/>